<evidence type="ECO:0000256" key="9">
    <source>
        <dbReference type="ARBA" id="ARBA00023285"/>
    </source>
</evidence>
<proteinExistence type="inferred from homology"/>
<dbReference type="SUPFAM" id="SSF55031">
    <property type="entry name" value="Bacterial exopeptidase dimerisation domain"/>
    <property type="match status" value="1"/>
</dbReference>
<name>A0ABW2BRP4_9HYPH</name>
<keyword evidence="9" id="KW-0170">Cobalt</keyword>
<evidence type="ECO:0000256" key="8">
    <source>
        <dbReference type="ARBA" id="ARBA00022833"/>
    </source>
</evidence>
<dbReference type="Gene3D" id="3.40.630.10">
    <property type="entry name" value="Zn peptidases"/>
    <property type="match status" value="1"/>
</dbReference>
<comment type="similarity">
    <text evidence="2">Belongs to the peptidase M20A family. ArgE subfamily.</text>
</comment>
<dbReference type="RefSeq" id="WP_378973475.1">
    <property type="nucleotide sequence ID" value="NZ_JBHSWN010000001.1"/>
</dbReference>
<keyword evidence="12" id="KW-1185">Reference proteome</keyword>
<keyword evidence="3" id="KW-0963">Cytoplasm</keyword>
<sequence length="389" mass="41339">MASNGERLTPLEMLARLVAFDTESDKSNLALIDAVCAYLDGWGVPVRRFPDASGTKAAILATIGPEREGGIVLSGHTDVVPVAGQPWTSDPFTLRVAGGRAYGRGAVDMKGFCATALALVPDMLAADLARPIHLLLSYDEETTCLGPMDAIARFGEDVPRPGACIVGEPTGLDVADAHKSIVTCLTTVHGREAHSSRPELGANAVSAACDLVAALNRIADRMIERGDPSGRFDPPATTIHVGTIQGGTARNILARECRFHWEYRGLPDLDPREIPALFAKAVDEVTTRRLNRYGEYGRIDTLEEVDIPGLAPDPGSEAERLALRIAGRNRTVAMPYATEAGRFQAAGIPTVVCGPGDIAQAHQPDEFITLDALAAGEAFLRRLIAECAA</sequence>
<dbReference type="NCBIfam" id="NF005710">
    <property type="entry name" value="PRK07522.1"/>
    <property type="match status" value="1"/>
</dbReference>
<evidence type="ECO:0000313" key="11">
    <source>
        <dbReference type="EMBL" id="MFC6792026.1"/>
    </source>
</evidence>
<dbReference type="PROSITE" id="PS00759">
    <property type="entry name" value="ARGE_DAPE_CPG2_2"/>
    <property type="match status" value="1"/>
</dbReference>
<evidence type="ECO:0000256" key="2">
    <source>
        <dbReference type="ARBA" id="ARBA00005691"/>
    </source>
</evidence>
<evidence type="ECO:0000256" key="6">
    <source>
        <dbReference type="ARBA" id="ARBA00022723"/>
    </source>
</evidence>
<keyword evidence="7 11" id="KW-0378">Hydrolase</keyword>
<dbReference type="InterPro" id="IPR050072">
    <property type="entry name" value="Peptidase_M20A"/>
</dbReference>
<comment type="caution">
    <text evidence="11">The sequence shown here is derived from an EMBL/GenBank/DDBJ whole genome shotgun (WGS) entry which is preliminary data.</text>
</comment>
<keyword evidence="8" id="KW-0862">Zinc</keyword>
<feature type="domain" description="Peptidase M20 dimerisation" evidence="10">
    <location>
        <begin position="177"/>
        <end position="284"/>
    </location>
</feature>
<dbReference type="Pfam" id="PF07687">
    <property type="entry name" value="M20_dimer"/>
    <property type="match status" value="1"/>
</dbReference>
<dbReference type="NCBIfam" id="TIGR01892">
    <property type="entry name" value="AcOrn-deacetyl"/>
    <property type="match status" value="1"/>
</dbReference>
<dbReference type="InterPro" id="IPR010169">
    <property type="entry name" value="AcOrn-deacetyl"/>
</dbReference>
<evidence type="ECO:0000259" key="10">
    <source>
        <dbReference type="Pfam" id="PF07687"/>
    </source>
</evidence>
<evidence type="ECO:0000313" key="12">
    <source>
        <dbReference type="Proteomes" id="UP001596292"/>
    </source>
</evidence>
<organism evidence="11 12">
    <name type="scientific">Methylobacterium komagatae</name>
    <dbReference type="NCBI Taxonomy" id="374425"/>
    <lineage>
        <taxon>Bacteria</taxon>
        <taxon>Pseudomonadati</taxon>
        <taxon>Pseudomonadota</taxon>
        <taxon>Alphaproteobacteria</taxon>
        <taxon>Hyphomicrobiales</taxon>
        <taxon>Methylobacteriaceae</taxon>
        <taxon>Methylobacterium</taxon>
    </lineage>
</organism>
<dbReference type="SUPFAM" id="SSF53187">
    <property type="entry name" value="Zn-dependent exopeptidases"/>
    <property type="match status" value="1"/>
</dbReference>
<dbReference type="InterPro" id="IPR002933">
    <property type="entry name" value="Peptidase_M20"/>
</dbReference>
<evidence type="ECO:0000256" key="5">
    <source>
        <dbReference type="ARBA" id="ARBA00022605"/>
    </source>
</evidence>
<reference evidence="12" key="1">
    <citation type="journal article" date="2019" name="Int. J. Syst. Evol. Microbiol.">
        <title>The Global Catalogue of Microorganisms (GCM) 10K type strain sequencing project: providing services to taxonomists for standard genome sequencing and annotation.</title>
        <authorList>
            <consortium name="The Broad Institute Genomics Platform"/>
            <consortium name="The Broad Institute Genome Sequencing Center for Infectious Disease"/>
            <person name="Wu L."/>
            <person name="Ma J."/>
        </authorList>
    </citation>
    <scope>NUCLEOTIDE SEQUENCE [LARGE SCALE GENOMIC DNA]</scope>
    <source>
        <strain evidence="12">CCUG 48316</strain>
    </source>
</reference>
<dbReference type="InterPro" id="IPR011650">
    <property type="entry name" value="Peptidase_M20_dimer"/>
</dbReference>
<accession>A0ABW2BRP4</accession>
<keyword evidence="6" id="KW-0479">Metal-binding</keyword>
<keyword evidence="5" id="KW-0028">Amino-acid biosynthesis</keyword>
<dbReference type="Proteomes" id="UP001596292">
    <property type="component" value="Unassembled WGS sequence"/>
</dbReference>
<dbReference type="InterPro" id="IPR001261">
    <property type="entry name" value="ArgE/DapE_CS"/>
</dbReference>
<dbReference type="Gene3D" id="3.30.70.360">
    <property type="match status" value="1"/>
</dbReference>
<dbReference type="PANTHER" id="PTHR43808:SF31">
    <property type="entry name" value="N-ACETYL-L-CITRULLINE DEACETYLASE"/>
    <property type="match status" value="1"/>
</dbReference>
<protein>
    <submittedName>
        <fullName evidence="11">Acetylornithine deacetylase</fullName>
        <ecNumber evidence="11">3.5.1.16</ecNumber>
    </submittedName>
</protein>
<dbReference type="GO" id="GO:0008777">
    <property type="term" value="F:acetylornithine deacetylase activity"/>
    <property type="evidence" value="ECO:0007669"/>
    <property type="project" value="UniProtKB-EC"/>
</dbReference>
<comment type="cofactor">
    <cofactor evidence="1">
        <name>Zn(2+)</name>
        <dbReference type="ChEBI" id="CHEBI:29105"/>
    </cofactor>
</comment>
<evidence type="ECO:0000256" key="1">
    <source>
        <dbReference type="ARBA" id="ARBA00001947"/>
    </source>
</evidence>
<dbReference type="EMBL" id="JBHSWN010000001">
    <property type="protein sequence ID" value="MFC6792026.1"/>
    <property type="molecule type" value="Genomic_DNA"/>
</dbReference>
<dbReference type="EC" id="3.5.1.16" evidence="11"/>
<dbReference type="InterPro" id="IPR036264">
    <property type="entry name" value="Bact_exopeptidase_dim_dom"/>
</dbReference>
<evidence type="ECO:0000256" key="7">
    <source>
        <dbReference type="ARBA" id="ARBA00022801"/>
    </source>
</evidence>
<evidence type="ECO:0000256" key="3">
    <source>
        <dbReference type="ARBA" id="ARBA00022490"/>
    </source>
</evidence>
<dbReference type="CDD" id="cd03894">
    <property type="entry name" value="M20_ArgE"/>
    <property type="match status" value="1"/>
</dbReference>
<dbReference type="PANTHER" id="PTHR43808">
    <property type="entry name" value="ACETYLORNITHINE DEACETYLASE"/>
    <property type="match status" value="1"/>
</dbReference>
<keyword evidence="4" id="KW-0055">Arginine biosynthesis</keyword>
<gene>
    <name evidence="11" type="primary">argE</name>
    <name evidence="11" type="ORF">ACFQE0_22040</name>
</gene>
<evidence type="ECO:0000256" key="4">
    <source>
        <dbReference type="ARBA" id="ARBA00022571"/>
    </source>
</evidence>
<dbReference type="Pfam" id="PF01546">
    <property type="entry name" value="Peptidase_M20"/>
    <property type="match status" value="1"/>
</dbReference>